<dbReference type="Gene3D" id="3.40.50.300">
    <property type="entry name" value="P-loop containing nucleotide triphosphate hydrolases"/>
    <property type="match status" value="1"/>
</dbReference>
<accession>A0ABP8UT59</accession>
<sequence length="295" mass="32525">MKVLYITGWCRSGSTVLGNVLAEAPGVVHVGELRFLWRNGVLGTGSNGRCGCGLNHRECPVWSRVLEAVRPDGRTLAQHAADVVAWQEAYRTRHTWRALRTAPHNGWPATLAATYHAIAEVCGAHTIVDSSKYASDAALLSALPGIEASYVHLIRDPRAVAWSWMQPKAYTGRRSALNSTLLWTGFNLAAEAVGRTHRADALHLRYEDFVRSPRRAVADILELIGHAGPNPVAADGTVELGRNHTVTGNPNRFGRGRTPIDEDRRWHTELPRPQRAATTLLALPLLRRYGYETKV</sequence>
<protein>
    <submittedName>
        <fullName evidence="1">Sulfotransferase</fullName>
    </submittedName>
</protein>
<organism evidence="1 2">
    <name type="scientific">Actinoallomurus vinaceus</name>
    <dbReference type="NCBI Taxonomy" id="1080074"/>
    <lineage>
        <taxon>Bacteria</taxon>
        <taxon>Bacillati</taxon>
        <taxon>Actinomycetota</taxon>
        <taxon>Actinomycetes</taxon>
        <taxon>Streptosporangiales</taxon>
        <taxon>Thermomonosporaceae</taxon>
        <taxon>Actinoallomurus</taxon>
    </lineage>
</organism>
<proteinExistence type="predicted"/>
<dbReference type="InterPro" id="IPR027417">
    <property type="entry name" value="P-loop_NTPase"/>
</dbReference>
<comment type="caution">
    <text evidence="1">The sequence shown here is derived from an EMBL/GenBank/DDBJ whole genome shotgun (WGS) entry which is preliminary data.</text>
</comment>
<dbReference type="EMBL" id="BAABHK010000025">
    <property type="protein sequence ID" value="GAA4638920.1"/>
    <property type="molecule type" value="Genomic_DNA"/>
</dbReference>
<dbReference type="Pfam" id="PF13469">
    <property type="entry name" value="Sulfotransfer_3"/>
    <property type="match status" value="1"/>
</dbReference>
<evidence type="ECO:0000313" key="1">
    <source>
        <dbReference type="EMBL" id="GAA4638920.1"/>
    </source>
</evidence>
<reference evidence="2" key="1">
    <citation type="journal article" date="2019" name="Int. J. Syst. Evol. Microbiol.">
        <title>The Global Catalogue of Microorganisms (GCM) 10K type strain sequencing project: providing services to taxonomists for standard genome sequencing and annotation.</title>
        <authorList>
            <consortium name="The Broad Institute Genomics Platform"/>
            <consortium name="The Broad Institute Genome Sequencing Center for Infectious Disease"/>
            <person name="Wu L."/>
            <person name="Ma J."/>
        </authorList>
    </citation>
    <scope>NUCLEOTIDE SEQUENCE [LARGE SCALE GENOMIC DNA]</scope>
    <source>
        <strain evidence="2">JCM 17939</strain>
    </source>
</reference>
<keyword evidence="2" id="KW-1185">Reference proteome</keyword>
<dbReference type="Proteomes" id="UP001501442">
    <property type="component" value="Unassembled WGS sequence"/>
</dbReference>
<gene>
    <name evidence="1" type="ORF">GCM10023196_098500</name>
</gene>
<name>A0ABP8UT59_9ACTN</name>
<dbReference type="SUPFAM" id="SSF52540">
    <property type="entry name" value="P-loop containing nucleoside triphosphate hydrolases"/>
    <property type="match status" value="1"/>
</dbReference>
<dbReference type="RefSeq" id="WP_345442479.1">
    <property type="nucleotide sequence ID" value="NZ_BAABHK010000025.1"/>
</dbReference>
<evidence type="ECO:0000313" key="2">
    <source>
        <dbReference type="Proteomes" id="UP001501442"/>
    </source>
</evidence>